<dbReference type="Proteomes" id="UP000805614">
    <property type="component" value="Unassembled WGS sequence"/>
</dbReference>
<evidence type="ECO:0000313" key="1">
    <source>
        <dbReference type="EMBL" id="MBC6464300.1"/>
    </source>
</evidence>
<name>A0ABR7LHH8_9ACTN</name>
<proteinExistence type="predicted"/>
<organism evidence="1 2">
    <name type="scientific">Actinomadura alba</name>
    <dbReference type="NCBI Taxonomy" id="406431"/>
    <lineage>
        <taxon>Bacteria</taxon>
        <taxon>Bacillati</taxon>
        <taxon>Actinomycetota</taxon>
        <taxon>Actinomycetes</taxon>
        <taxon>Streptosporangiales</taxon>
        <taxon>Thermomonosporaceae</taxon>
        <taxon>Actinomadura</taxon>
    </lineage>
</organism>
<keyword evidence="2" id="KW-1185">Reference proteome</keyword>
<accession>A0ABR7LHH8</accession>
<gene>
    <name evidence="1" type="ORF">HKK74_02115</name>
</gene>
<dbReference type="EMBL" id="JABVEC010000001">
    <property type="protein sequence ID" value="MBC6464300.1"/>
    <property type="molecule type" value="Genomic_DNA"/>
</dbReference>
<comment type="caution">
    <text evidence="1">The sequence shown here is derived from an EMBL/GenBank/DDBJ whole genome shotgun (WGS) entry which is preliminary data.</text>
</comment>
<dbReference type="RefSeq" id="WP_187241232.1">
    <property type="nucleotide sequence ID" value="NZ_BAAAOK010000011.1"/>
</dbReference>
<evidence type="ECO:0000313" key="2">
    <source>
        <dbReference type="Proteomes" id="UP000805614"/>
    </source>
</evidence>
<reference evidence="1 2" key="1">
    <citation type="submission" date="2020-06" db="EMBL/GenBank/DDBJ databases">
        <title>Actinomadura xiongansis sp. nov., isolated from soil of Baiyangdian.</title>
        <authorList>
            <person name="Zhang X."/>
        </authorList>
    </citation>
    <scope>NUCLEOTIDE SEQUENCE [LARGE SCALE GENOMIC DNA]</scope>
    <source>
        <strain evidence="1 2">HBUM206468</strain>
    </source>
</reference>
<sequence>MMAGQPRRRREISDESREAIRRSVAAAPRLVPEQIATLRAIFQGGAAENPQRAA</sequence>
<protein>
    <submittedName>
        <fullName evidence="1">Uncharacterized protein</fullName>
    </submittedName>
</protein>